<dbReference type="PATRIC" id="fig|1423734.3.peg.2832"/>
<sequence length="391" mass="44851">MFFVKPTNLKPVKSKVPAVPMGSIHFYDDILKYFNNKPAKQQIKKGFKTITFVTTGIIAYDGGQTTMLHLGSLLNELGYKVYYLSYVPQSRASMVKNAEFNYPGYRGTCVDVSQLDKHKSDLWVATLWESAYIIKNKPGYKLYFVQDYEPYFYAFGDRYQLAKRTYELGLHMISLGPWCAKMIKENSNYSSPIDEINFPVDLTDYPFEKRGFKKYENKKTVKLAVYTKWDSPRRAPINIQLILQNTQKLLKKKGIELKITYFGTGKSKIFINGKNAGKLTKPEMVDLYHKSDFGIAPSMTNFSLVPFEMMSAGLPFIDFEEGTGAYFLEPNTYLSTKMNEYNLTQTIAQALQQPKQLKRMVNAAADHLQNVTWKKTITDFMGILNGLEPID</sequence>
<dbReference type="Gene3D" id="3.40.50.11090">
    <property type="match status" value="1"/>
</dbReference>
<dbReference type="GO" id="GO:0016740">
    <property type="term" value="F:transferase activity"/>
    <property type="evidence" value="ECO:0007669"/>
    <property type="project" value="UniProtKB-KW"/>
</dbReference>
<gene>
    <name evidence="1" type="ORF">FC83_GL002787</name>
</gene>
<evidence type="ECO:0000313" key="2">
    <source>
        <dbReference type="Proteomes" id="UP000051236"/>
    </source>
</evidence>
<name>A0A0R1XT81_9LACO</name>
<dbReference type="eggNOG" id="COG0438">
    <property type="taxonomic scope" value="Bacteria"/>
</dbReference>
<dbReference type="STRING" id="1423734.FC83_GL002787"/>
<keyword evidence="1" id="KW-0808">Transferase</keyword>
<dbReference type="SUPFAM" id="SSF53756">
    <property type="entry name" value="UDP-Glycosyltransferase/glycogen phosphorylase"/>
    <property type="match status" value="1"/>
</dbReference>
<dbReference type="Gene3D" id="3.40.50.2000">
    <property type="entry name" value="Glycogen Phosphorylase B"/>
    <property type="match status" value="1"/>
</dbReference>
<protein>
    <submittedName>
        <fullName evidence="1">Glycosyltransferase</fullName>
    </submittedName>
</protein>
<organism evidence="1 2">
    <name type="scientific">Agrilactobacillus composti DSM 18527 = JCM 14202</name>
    <dbReference type="NCBI Taxonomy" id="1423734"/>
    <lineage>
        <taxon>Bacteria</taxon>
        <taxon>Bacillati</taxon>
        <taxon>Bacillota</taxon>
        <taxon>Bacilli</taxon>
        <taxon>Lactobacillales</taxon>
        <taxon>Lactobacillaceae</taxon>
        <taxon>Agrilactobacillus</taxon>
    </lineage>
</organism>
<accession>A0A0R1XT81</accession>
<keyword evidence="2" id="KW-1185">Reference proteome</keyword>
<proteinExistence type="predicted"/>
<dbReference type="AlphaFoldDB" id="A0A0R1XT81"/>
<comment type="caution">
    <text evidence="1">The sequence shown here is derived from an EMBL/GenBank/DDBJ whole genome shotgun (WGS) entry which is preliminary data.</text>
</comment>
<reference evidence="1 2" key="1">
    <citation type="journal article" date="2015" name="Genome Announc.">
        <title>Expanding the biotechnology potential of lactobacilli through comparative genomics of 213 strains and associated genera.</title>
        <authorList>
            <person name="Sun Z."/>
            <person name="Harris H.M."/>
            <person name="McCann A."/>
            <person name="Guo C."/>
            <person name="Argimon S."/>
            <person name="Zhang W."/>
            <person name="Yang X."/>
            <person name="Jeffery I.B."/>
            <person name="Cooney J.C."/>
            <person name="Kagawa T.F."/>
            <person name="Liu W."/>
            <person name="Song Y."/>
            <person name="Salvetti E."/>
            <person name="Wrobel A."/>
            <person name="Rasinkangas P."/>
            <person name="Parkhill J."/>
            <person name="Rea M.C."/>
            <person name="O'Sullivan O."/>
            <person name="Ritari J."/>
            <person name="Douillard F.P."/>
            <person name="Paul Ross R."/>
            <person name="Yang R."/>
            <person name="Briner A.E."/>
            <person name="Felis G.E."/>
            <person name="de Vos W.M."/>
            <person name="Barrangou R."/>
            <person name="Klaenhammer T.R."/>
            <person name="Caufield P.W."/>
            <person name="Cui Y."/>
            <person name="Zhang H."/>
            <person name="O'Toole P.W."/>
        </authorList>
    </citation>
    <scope>NUCLEOTIDE SEQUENCE [LARGE SCALE GENOMIC DNA]</scope>
    <source>
        <strain evidence="1 2">DSM 18527</strain>
    </source>
</reference>
<dbReference type="Proteomes" id="UP000051236">
    <property type="component" value="Unassembled WGS sequence"/>
</dbReference>
<evidence type="ECO:0000313" key="1">
    <source>
        <dbReference type="EMBL" id="KRM33536.1"/>
    </source>
</evidence>
<dbReference type="EMBL" id="AZGA01000049">
    <property type="protein sequence ID" value="KRM33536.1"/>
    <property type="molecule type" value="Genomic_DNA"/>
</dbReference>